<keyword evidence="3" id="KW-1185">Reference proteome</keyword>
<reference evidence="2" key="1">
    <citation type="submission" date="2023-01" db="EMBL/GenBank/DDBJ databases">
        <title>Colletotrichum chrysophilum M932 genome sequence.</title>
        <authorList>
            <person name="Baroncelli R."/>
        </authorList>
    </citation>
    <scope>NUCLEOTIDE SEQUENCE</scope>
    <source>
        <strain evidence="2">M932</strain>
    </source>
</reference>
<accession>A0AAD9AS37</accession>
<feature type="compositionally biased region" description="Polar residues" evidence="1">
    <location>
        <begin position="241"/>
        <end position="257"/>
    </location>
</feature>
<organism evidence="2 3">
    <name type="scientific">Colletotrichum chrysophilum</name>
    <dbReference type="NCBI Taxonomy" id="1836956"/>
    <lineage>
        <taxon>Eukaryota</taxon>
        <taxon>Fungi</taxon>
        <taxon>Dikarya</taxon>
        <taxon>Ascomycota</taxon>
        <taxon>Pezizomycotina</taxon>
        <taxon>Sordariomycetes</taxon>
        <taxon>Hypocreomycetidae</taxon>
        <taxon>Glomerellales</taxon>
        <taxon>Glomerellaceae</taxon>
        <taxon>Colletotrichum</taxon>
        <taxon>Colletotrichum gloeosporioides species complex</taxon>
    </lineage>
</organism>
<evidence type="ECO:0000313" key="2">
    <source>
        <dbReference type="EMBL" id="KAK1850729.1"/>
    </source>
</evidence>
<feature type="region of interest" description="Disordered" evidence="1">
    <location>
        <begin position="211"/>
        <end position="291"/>
    </location>
</feature>
<evidence type="ECO:0000313" key="3">
    <source>
        <dbReference type="Proteomes" id="UP001243330"/>
    </source>
</evidence>
<dbReference type="EMBL" id="JAQOWY010000112">
    <property type="protein sequence ID" value="KAK1850729.1"/>
    <property type="molecule type" value="Genomic_DNA"/>
</dbReference>
<sequence>MSTTAQGTQGEQNESSILSAAEGPSSNTEARSYHIEIESDSGNPRALVATNTKWRFSVATFMLATTLGLKKFPMTPTQKQHPFETPFGIKYLRDFVPMRIRAPFIGINQSMLVHVGVLGSEETARGEHLFLGTNFWKKVAQKKSEMESASMVARELLEPDKRASTISPGIPEEIVERRDSSPTPIAPLITGIAPCGCPTSLCTLTDNMGPGVGTDPDLDPERLGPHGTGRRSRPSRSTTRLEATSLFTHNHTSTPPSSAIELDEDSALSPNVTSLRNDLPGESAQNCNDAA</sequence>
<proteinExistence type="predicted"/>
<feature type="region of interest" description="Disordered" evidence="1">
    <location>
        <begin position="1"/>
        <end position="29"/>
    </location>
</feature>
<protein>
    <submittedName>
        <fullName evidence="2">Uncharacterized protein</fullName>
    </submittedName>
</protein>
<dbReference type="AlphaFoldDB" id="A0AAD9AS37"/>
<gene>
    <name evidence="2" type="ORF">CCHR01_06630</name>
</gene>
<name>A0AAD9AS37_9PEZI</name>
<evidence type="ECO:0000256" key="1">
    <source>
        <dbReference type="SAM" id="MobiDB-lite"/>
    </source>
</evidence>
<comment type="caution">
    <text evidence="2">The sequence shown here is derived from an EMBL/GenBank/DDBJ whole genome shotgun (WGS) entry which is preliminary data.</text>
</comment>
<dbReference type="Proteomes" id="UP001243330">
    <property type="component" value="Unassembled WGS sequence"/>
</dbReference>